<comment type="similarity">
    <text evidence="2 8 9">Belongs to the dihydrofolate reductase family.</text>
</comment>
<dbReference type="InterPro" id="IPR017925">
    <property type="entry name" value="DHFR_CS"/>
</dbReference>
<keyword evidence="12" id="KW-1185">Reference proteome</keyword>
<dbReference type="GO" id="GO:0005829">
    <property type="term" value="C:cytosol"/>
    <property type="evidence" value="ECO:0007669"/>
    <property type="project" value="TreeGrafter"/>
</dbReference>
<reference evidence="11 12" key="1">
    <citation type="submission" date="2006-11" db="EMBL/GenBank/DDBJ databases">
        <authorList>
            <person name="Giovannoni S."/>
            <person name="Vergin K."/>
            <person name="Ferriera S."/>
            <person name="Johnson J."/>
            <person name="Kravitz S."/>
            <person name="Beeson K."/>
            <person name="Sutton G."/>
            <person name="Rogers Y.-H."/>
            <person name="Friedman R."/>
            <person name="Frazier M."/>
            <person name="Venter J.C."/>
        </authorList>
    </citation>
    <scope>NUCLEOTIDE SEQUENCE [LARGE SCALE GENOMIC DNA]</scope>
    <source>
        <strain evidence="11 12">HTCC2181</strain>
    </source>
</reference>
<comment type="function">
    <text evidence="7 8">Key enzyme in folate metabolism. Catalyzes an essential reaction for de novo glycine and purine synthesis, and for DNA precursor synthesis.</text>
</comment>
<dbReference type="PRINTS" id="PR00070">
    <property type="entry name" value="DHFR"/>
</dbReference>
<dbReference type="InterPro" id="IPR024072">
    <property type="entry name" value="DHFR-like_dom_sf"/>
</dbReference>
<comment type="caution">
    <text evidence="11">The sequence shown here is derived from an EMBL/GenBank/DDBJ whole genome shotgun (WGS) entry which is preliminary data.</text>
</comment>
<name>A0P6D1_9PROT</name>
<dbReference type="PROSITE" id="PS51330">
    <property type="entry name" value="DHFR_2"/>
    <property type="match status" value="1"/>
</dbReference>
<protein>
    <recommendedName>
        <fullName evidence="3 8">Dihydrofolate reductase</fullName>
        <ecNumber evidence="3 8">1.5.1.3</ecNumber>
    </recommendedName>
</protein>
<dbReference type="UniPathway" id="UPA00077">
    <property type="reaction ID" value="UER00158"/>
</dbReference>
<dbReference type="Gene3D" id="3.40.430.10">
    <property type="entry name" value="Dihydrofolate Reductase, subunit A"/>
    <property type="match status" value="1"/>
</dbReference>
<evidence type="ECO:0000256" key="4">
    <source>
        <dbReference type="ARBA" id="ARBA00022563"/>
    </source>
</evidence>
<dbReference type="GO" id="GO:0004146">
    <property type="term" value="F:dihydrofolate reductase activity"/>
    <property type="evidence" value="ECO:0007669"/>
    <property type="project" value="UniProtKB-EC"/>
</dbReference>
<evidence type="ECO:0000256" key="1">
    <source>
        <dbReference type="ARBA" id="ARBA00004903"/>
    </source>
</evidence>
<evidence type="ECO:0000256" key="5">
    <source>
        <dbReference type="ARBA" id="ARBA00022857"/>
    </source>
</evidence>
<dbReference type="InterPro" id="IPR012259">
    <property type="entry name" value="DHFR"/>
</dbReference>
<evidence type="ECO:0000256" key="9">
    <source>
        <dbReference type="RuleBase" id="RU004474"/>
    </source>
</evidence>
<comment type="catalytic activity">
    <reaction evidence="8">
        <text>(6S)-5,6,7,8-tetrahydrofolate + NADP(+) = 7,8-dihydrofolate + NADPH + H(+)</text>
        <dbReference type="Rhea" id="RHEA:15009"/>
        <dbReference type="ChEBI" id="CHEBI:15378"/>
        <dbReference type="ChEBI" id="CHEBI:57451"/>
        <dbReference type="ChEBI" id="CHEBI:57453"/>
        <dbReference type="ChEBI" id="CHEBI:57783"/>
        <dbReference type="ChEBI" id="CHEBI:58349"/>
        <dbReference type="EC" id="1.5.1.3"/>
    </reaction>
</comment>
<dbReference type="CDD" id="cd00209">
    <property type="entry name" value="DHFR"/>
    <property type="match status" value="1"/>
</dbReference>
<dbReference type="GO" id="GO:0070401">
    <property type="term" value="F:NADP+ binding"/>
    <property type="evidence" value="ECO:0007669"/>
    <property type="project" value="UniProtKB-ARBA"/>
</dbReference>
<feature type="domain" description="DHFR" evidence="10">
    <location>
        <begin position="3"/>
        <end position="159"/>
    </location>
</feature>
<sequence>MQKISIIVAMSNNNVIGINNTLPWHIPQDLKRFKSLTMGNPIVMGRKTFDSIGRPLPGRKNIVITRNEDSIIEGVEIVNSINSLLALIKDEEHVFVIGGEQIYKIFLDHATHLYVTEVDSDVAGDAHFPKLSTSQWKEVGREKLVSKDDLHFSFVDYIRQP</sequence>
<proteinExistence type="inferred from homology"/>
<accession>A0P6D1</accession>
<evidence type="ECO:0000313" key="12">
    <source>
        <dbReference type="Proteomes" id="UP000054262"/>
    </source>
</evidence>
<dbReference type="PIRSF" id="PIRSF000194">
    <property type="entry name" value="DHFR"/>
    <property type="match status" value="1"/>
</dbReference>
<evidence type="ECO:0000256" key="7">
    <source>
        <dbReference type="ARBA" id="ARBA00025067"/>
    </source>
</evidence>
<evidence type="ECO:0000259" key="10">
    <source>
        <dbReference type="PROSITE" id="PS51330"/>
    </source>
</evidence>
<dbReference type="AlphaFoldDB" id="A0P6D1"/>
<dbReference type="EMBL" id="AAUX01000001">
    <property type="protein sequence ID" value="EAV47091.1"/>
    <property type="molecule type" value="Genomic_DNA"/>
</dbReference>
<organism evidence="11 12">
    <name type="scientific">Methylophilales bacterium HTCC2181</name>
    <dbReference type="NCBI Taxonomy" id="383631"/>
    <lineage>
        <taxon>Bacteria</taxon>
        <taxon>Pseudomonadati</taxon>
        <taxon>Pseudomonadota</taxon>
        <taxon>Betaproteobacteria</taxon>
        <taxon>Nitrosomonadales</taxon>
        <taxon>OM43 clade</taxon>
    </lineage>
</organism>
<dbReference type="SUPFAM" id="SSF53597">
    <property type="entry name" value="Dihydrofolate reductase-like"/>
    <property type="match status" value="1"/>
</dbReference>
<keyword evidence="6 8" id="KW-0560">Oxidoreductase</keyword>
<evidence type="ECO:0000256" key="6">
    <source>
        <dbReference type="ARBA" id="ARBA00023002"/>
    </source>
</evidence>
<dbReference type="GO" id="GO:0006730">
    <property type="term" value="P:one-carbon metabolic process"/>
    <property type="evidence" value="ECO:0007669"/>
    <property type="project" value="UniProtKB-KW"/>
</dbReference>
<dbReference type="GO" id="GO:0046452">
    <property type="term" value="P:dihydrofolate metabolic process"/>
    <property type="evidence" value="ECO:0007669"/>
    <property type="project" value="TreeGrafter"/>
</dbReference>
<dbReference type="PROSITE" id="PS00075">
    <property type="entry name" value="DHFR_1"/>
    <property type="match status" value="1"/>
</dbReference>
<dbReference type="Proteomes" id="UP000054262">
    <property type="component" value="Unassembled WGS sequence"/>
</dbReference>
<keyword evidence="4 8" id="KW-0554">One-carbon metabolism</keyword>
<dbReference type="PANTHER" id="PTHR48069">
    <property type="entry name" value="DIHYDROFOLATE REDUCTASE"/>
    <property type="match status" value="1"/>
</dbReference>
<evidence type="ECO:0000256" key="2">
    <source>
        <dbReference type="ARBA" id="ARBA00009539"/>
    </source>
</evidence>
<dbReference type="Pfam" id="PF00186">
    <property type="entry name" value="DHFR_1"/>
    <property type="match status" value="1"/>
</dbReference>
<dbReference type="InterPro" id="IPR001796">
    <property type="entry name" value="DHFR_dom"/>
</dbReference>
<dbReference type="GO" id="GO:0046654">
    <property type="term" value="P:tetrahydrofolate biosynthetic process"/>
    <property type="evidence" value="ECO:0007669"/>
    <property type="project" value="UniProtKB-UniPathway"/>
</dbReference>
<keyword evidence="5 8" id="KW-0521">NADP</keyword>
<dbReference type="EC" id="1.5.1.3" evidence="3 8"/>
<dbReference type="PANTHER" id="PTHR48069:SF3">
    <property type="entry name" value="DIHYDROFOLATE REDUCTASE"/>
    <property type="match status" value="1"/>
</dbReference>
<dbReference type="OrthoDB" id="9804315at2"/>
<evidence type="ECO:0000256" key="8">
    <source>
        <dbReference type="PIRNR" id="PIRNR000194"/>
    </source>
</evidence>
<evidence type="ECO:0000313" key="11">
    <source>
        <dbReference type="EMBL" id="EAV47091.1"/>
    </source>
</evidence>
<dbReference type="GO" id="GO:0046655">
    <property type="term" value="P:folic acid metabolic process"/>
    <property type="evidence" value="ECO:0007669"/>
    <property type="project" value="TreeGrafter"/>
</dbReference>
<dbReference type="FunFam" id="3.40.430.10:FF:000001">
    <property type="entry name" value="Dihydrofolate reductase"/>
    <property type="match status" value="1"/>
</dbReference>
<comment type="pathway">
    <text evidence="1 8">Cofactor biosynthesis; tetrahydrofolate biosynthesis; 5,6,7,8-tetrahydrofolate from 7,8-dihydrofolate: step 1/1.</text>
</comment>
<evidence type="ECO:0000256" key="3">
    <source>
        <dbReference type="ARBA" id="ARBA00012856"/>
    </source>
</evidence>
<gene>
    <name evidence="11" type="ORF">MB2181_03420</name>
</gene>